<dbReference type="EMBL" id="JAAMAY010000027">
    <property type="protein sequence ID" value="NTC29716.1"/>
    <property type="molecule type" value="Genomic_DNA"/>
</dbReference>
<sequence length="440" mass="49665">MIGYRKKSFFHAHRLLVRLRANLDDLKTLRELQIHLAREIVRTERVVRKLKAEMKVADVSEKRRSSLGKRIEGFRFSAYIWRSFGDAIAFAYLDKFALKHTYYQTSKKRPKSDAGFLSDKDGLNHELGLLFSALDHNVPAILTDITNTIRHGDVCLMGASDPFLMEVKARPSRNERARRQKDSLDILQSFFDTDASTKLWGNPDLRREALTDPEITYAEQLDECIESALVTGLGTASPEQGLAYYVIRSDAKLPETVASFGNARAPWVFVWNDPLACRNWMPYLPPISSIANADHLWALVRGEIVIMIVVDMIALEEIVAELGFEGCFDPEETSHPLSIKFGQSGGNMWISEDMLGRIGMECASPRWIVRNSVDTFLRATSKIPTSLEGNLASNGLQMMEEESRLELVRMGMPEDMQVAIRMQADVDEPRGAGKDLPEPL</sequence>
<dbReference type="AlphaFoldDB" id="A0AA44F500"/>
<reference evidence="1" key="1">
    <citation type="journal article" date="2020" name="Science">
        <title>Unexpected conservation and global transmission of agrobacterial virulence plasmids.</title>
        <authorList>
            <person name="Weisberg A.J."/>
            <person name="Davis E.W. 2nd"/>
            <person name="Tabima J."/>
            <person name="Belcher M.S."/>
            <person name="Miller M."/>
            <person name="Kuo C.H."/>
            <person name="Loper J.E."/>
            <person name="Grunwald N.J."/>
            <person name="Putnam M.L."/>
            <person name="Chang J.H."/>
        </authorList>
    </citation>
    <scope>NUCLEOTIDE SEQUENCE</scope>
    <source>
        <strain evidence="1">17-1853-1a</strain>
    </source>
</reference>
<gene>
    <name evidence="1" type="ORF">G6M46_16400</name>
</gene>
<evidence type="ECO:0000313" key="1">
    <source>
        <dbReference type="EMBL" id="NTC29716.1"/>
    </source>
</evidence>
<dbReference type="Proteomes" id="UP000702952">
    <property type="component" value="Unassembled WGS sequence"/>
</dbReference>
<name>A0AA44F500_AGRTU</name>
<protein>
    <submittedName>
        <fullName evidence="1">Uncharacterized protein</fullName>
    </submittedName>
</protein>
<accession>A0AA44F500</accession>
<comment type="caution">
    <text evidence="1">The sequence shown here is derived from an EMBL/GenBank/DDBJ whole genome shotgun (WGS) entry which is preliminary data.</text>
</comment>
<organism evidence="1 2">
    <name type="scientific">Agrobacterium tumefaciens</name>
    <dbReference type="NCBI Taxonomy" id="358"/>
    <lineage>
        <taxon>Bacteria</taxon>
        <taxon>Pseudomonadati</taxon>
        <taxon>Pseudomonadota</taxon>
        <taxon>Alphaproteobacteria</taxon>
        <taxon>Hyphomicrobiales</taxon>
        <taxon>Rhizobiaceae</taxon>
        <taxon>Rhizobium/Agrobacterium group</taxon>
        <taxon>Agrobacterium</taxon>
        <taxon>Agrobacterium tumefaciens complex</taxon>
    </lineage>
</organism>
<evidence type="ECO:0000313" key="2">
    <source>
        <dbReference type="Proteomes" id="UP000702952"/>
    </source>
</evidence>
<proteinExistence type="predicted"/>
<dbReference type="RefSeq" id="WP_174018882.1">
    <property type="nucleotide sequence ID" value="NZ_JAAMAW010000021.1"/>
</dbReference>